<organism evidence="11 12">
    <name type="scientific">Candidatus Methanofastidiosum methylothiophilum</name>
    <dbReference type="NCBI Taxonomy" id="1705564"/>
    <lineage>
        <taxon>Archaea</taxon>
        <taxon>Methanobacteriati</taxon>
        <taxon>Methanobacteriota</taxon>
        <taxon>Stenosarchaea group</taxon>
        <taxon>Candidatus Methanofastidiosia</taxon>
        <taxon>Candidatus Methanofastidiosales</taxon>
        <taxon>Candidatus Methanofastidiosaceae</taxon>
        <taxon>Candidatus Methanofastidiosum</taxon>
    </lineage>
</organism>
<sequence>MDESVVTPWEVEGEIDYNKLIKQFGTDILTEELLSIIKKYTGDLHPFLKRKLFFSHRDLGWILKKYEEGEKFALYTGRGPSGHTHLGHLVPWIFCKWLQDKFDCEFYFQMTDDEKFMMRPDLTLEQTHAFAYENALDVIALGFDPKKTFIFSDIDYAKTLYRISIQVAKNVTTSTAKAVFGFQNSTNIGMVFFPSVQAAPCFLPSVLKGYNVPVLIPAAIDQDPYWRITRDVAPKLGYYKPAAIHNMFLPGLEGPSGKMSASKSDTAIFSVDPPKEVDKKIKRAFTGGGQTVKEHKEKGGNPGVCTIYQYLYFIFEEDNKKIKEIHDGCKRGEVFCGECKNLLSEKLVKFITTHQENREKAKDVLDKFLLKD</sequence>
<dbReference type="InterPro" id="IPR020653">
    <property type="entry name" value="Tryptophan-tRNA-ligase_arc"/>
</dbReference>
<evidence type="ECO:0000256" key="4">
    <source>
        <dbReference type="ARBA" id="ARBA00022741"/>
    </source>
</evidence>
<dbReference type="AlphaFoldDB" id="A0A150IWI4"/>
<evidence type="ECO:0000256" key="10">
    <source>
        <dbReference type="RuleBase" id="RU363036"/>
    </source>
</evidence>
<dbReference type="PANTHER" id="PTHR10055">
    <property type="entry name" value="TRYPTOPHANYL-TRNA SYNTHETASE"/>
    <property type="match status" value="1"/>
</dbReference>
<comment type="similarity">
    <text evidence="1 9 10">Belongs to the class-I aminoacyl-tRNA synthetase family.</text>
</comment>
<dbReference type="EMBL" id="LNGC01000098">
    <property type="protein sequence ID" value="KYC49361.1"/>
    <property type="molecule type" value="Genomic_DNA"/>
</dbReference>
<evidence type="ECO:0000256" key="2">
    <source>
        <dbReference type="ARBA" id="ARBA00022490"/>
    </source>
</evidence>
<evidence type="ECO:0000313" key="11">
    <source>
        <dbReference type="EMBL" id="KYC49361.1"/>
    </source>
</evidence>
<dbReference type="GO" id="GO:0006436">
    <property type="term" value="P:tryptophanyl-tRNA aminoacylation"/>
    <property type="evidence" value="ECO:0007669"/>
    <property type="project" value="UniProtKB-UniRule"/>
</dbReference>
<dbReference type="PATRIC" id="fig|1705409.3.peg.1732"/>
<dbReference type="NCBIfam" id="NF008927">
    <property type="entry name" value="PRK12285.1-4"/>
    <property type="match status" value="1"/>
</dbReference>
<dbReference type="FunFam" id="3.40.50.620:FF:000138">
    <property type="entry name" value="Tryptophan--tRNA ligase"/>
    <property type="match status" value="1"/>
</dbReference>
<evidence type="ECO:0000256" key="6">
    <source>
        <dbReference type="ARBA" id="ARBA00022917"/>
    </source>
</evidence>
<dbReference type="Proteomes" id="UP000075398">
    <property type="component" value="Unassembled WGS sequence"/>
</dbReference>
<name>A0A150IWI4_9EURY</name>
<dbReference type="GO" id="GO:0005737">
    <property type="term" value="C:cytoplasm"/>
    <property type="evidence" value="ECO:0007669"/>
    <property type="project" value="UniProtKB-SubCell"/>
</dbReference>
<dbReference type="GO" id="GO:0004830">
    <property type="term" value="F:tryptophan-tRNA ligase activity"/>
    <property type="evidence" value="ECO:0007669"/>
    <property type="project" value="UniProtKB-UniRule"/>
</dbReference>
<keyword evidence="7 9" id="KW-0030">Aminoacyl-tRNA synthetase</keyword>
<dbReference type="Gene3D" id="1.10.240.10">
    <property type="entry name" value="Tyrosyl-Transfer RNA Synthetase"/>
    <property type="match status" value="1"/>
</dbReference>
<dbReference type="Pfam" id="PF00579">
    <property type="entry name" value="tRNA-synt_1b"/>
    <property type="match status" value="1"/>
</dbReference>
<dbReference type="InterPro" id="IPR002306">
    <property type="entry name" value="Trp-tRNA-ligase"/>
</dbReference>
<evidence type="ECO:0000256" key="9">
    <source>
        <dbReference type="HAMAP-Rule" id="MF_00140"/>
    </source>
</evidence>
<comment type="caution">
    <text evidence="11">The sequence shown here is derived from an EMBL/GenBank/DDBJ whole genome shotgun (WGS) entry which is preliminary data.</text>
</comment>
<dbReference type="SUPFAM" id="SSF52374">
    <property type="entry name" value="Nucleotidylyl transferase"/>
    <property type="match status" value="1"/>
</dbReference>
<dbReference type="HAMAP" id="MF_00140_A">
    <property type="entry name" value="Trp_tRNA_synth_A"/>
    <property type="match status" value="1"/>
</dbReference>
<keyword evidence="3 9" id="KW-0436">Ligase</keyword>
<gene>
    <name evidence="9 11" type="primary">trpS</name>
    <name evidence="11" type="ORF">AMQ22_01653</name>
</gene>
<dbReference type="FunFam" id="1.10.240.10:FF:000007">
    <property type="entry name" value="Tryptophan--tRNA ligase"/>
    <property type="match status" value="1"/>
</dbReference>
<comment type="caution">
    <text evidence="9">Lacks conserved residue(s) required for the propagation of feature annotation.</text>
</comment>
<comment type="catalytic activity">
    <reaction evidence="8 9">
        <text>tRNA(Trp) + L-tryptophan + ATP = L-tryptophyl-tRNA(Trp) + AMP + diphosphate + H(+)</text>
        <dbReference type="Rhea" id="RHEA:24080"/>
        <dbReference type="Rhea" id="RHEA-COMP:9671"/>
        <dbReference type="Rhea" id="RHEA-COMP:9705"/>
        <dbReference type="ChEBI" id="CHEBI:15378"/>
        <dbReference type="ChEBI" id="CHEBI:30616"/>
        <dbReference type="ChEBI" id="CHEBI:33019"/>
        <dbReference type="ChEBI" id="CHEBI:57912"/>
        <dbReference type="ChEBI" id="CHEBI:78442"/>
        <dbReference type="ChEBI" id="CHEBI:78535"/>
        <dbReference type="ChEBI" id="CHEBI:456215"/>
        <dbReference type="EC" id="6.1.1.2"/>
    </reaction>
</comment>
<dbReference type="InterPro" id="IPR002305">
    <property type="entry name" value="aa-tRNA-synth_Ic"/>
</dbReference>
<dbReference type="Gene3D" id="3.40.50.620">
    <property type="entry name" value="HUPs"/>
    <property type="match status" value="1"/>
</dbReference>
<dbReference type="PRINTS" id="PR01039">
    <property type="entry name" value="TRNASYNTHTRP"/>
</dbReference>
<evidence type="ECO:0000256" key="8">
    <source>
        <dbReference type="ARBA" id="ARBA00049929"/>
    </source>
</evidence>
<keyword evidence="2 9" id="KW-0963">Cytoplasm</keyword>
<dbReference type="InterPro" id="IPR014729">
    <property type="entry name" value="Rossmann-like_a/b/a_fold"/>
</dbReference>
<dbReference type="EC" id="6.1.1.2" evidence="9"/>
<protein>
    <recommendedName>
        <fullName evidence="9">Tryptophan--tRNA ligase</fullName>
        <ecNumber evidence="9">6.1.1.2</ecNumber>
    </recommendedName>
    <alternativeName>
        <fullName evidence="9">Tryptophanyl-tRNA synthetase</fullName>
        <shortName evidence="9">TrpRS</shortName>
    </alternativeName>
</protein>
<feature type="short sequence motif" description="'KMSKS' region" evidence="9">
    <location>
        <begin position="258"/>
        <end position="262"/>
    </location>
</feature>
<keyword evidence="4 9" id="KW-0547">Nucleotide-binding</keyword>
<comment type="function">
    <text evidence="9">Catalyzes the attachment of tryptophan to tRNA(Trp).</text>
</comment>
<evidence type="ECO:0000256" key="3">
    <source>
        <dbReference type="ARBA" id="ARBA00022598"/>
    </source>
</evidence>
<dbReference type="NCBIfam" id="TIGR00233">
    <property type="entry name" value="trpS"/>
    <property type="match status" value="1"/>
</dbReference>
<dbReference type="CDD" id="cd00806">
    <property type="entry name" value="TrpRS_core"/>
    <property type="match status" value="1"/>
</dbReference>
<evidence type="ECO:0000256" key="5">
    <source>
        <dbReference type="ARBA" id="ARBA00022840"/>
    </source>
</evidence>
<keyword evidence="5 9" id="KW-0067">ATP-binding</keyword>
<dbReference type="STRING" id="1705564.APG08_00038"/>
<proteinExistence type="inferred from homology"/>
<keyword evidence="6 9" id="KW-0648">Protein biosynthesis</keyword>
<evidence type="ECO:0000313" key="12">
    <source>
        <dbReference type="Proteomes" id="UP000075398"/>
    </source>
</evidence>
<evidence type="ECO:0000256" key="1">
    <source>
        <dbReference type="ARBA" id="ARBA00005594"/>
    </source>
</evidence>
<reference evidence="11 12" key="1">
    <citation type="journal article" date="2016" name="ISME J.">
        <title>Chasing the elusive Euryarchaeota class WSA2: genomes reveal a uniquely fastidious methyl-reducing methanogen.</title>
        <authorList>
            <person name="Nobu M.K."/>
            <person name="Narihiro T."/>
            <person name="Kuroda K."/>
            <person name="Mei R."/>
            <person name="Liu W.T."/>
        </authorList>
    </citation>
    <scope>NUCLEOTIDE SEQUENCE [LARGE SCALE GENOMIC DNA]</scope>
    <source>
        <strain evidence="11">U1lsi0528_Bin055</strain>
    </source>
</reference>
<dbReference type="PANTHER" id="PTHR10055:SF1">
    <property type="entry name" value="TRYPTOPHAN--TRNA LIGASE, CYTOPLASMIC"/>
    <property type="match status" value="1"/>
</dbReference>
<comment type="subcellular location">
    <subcellularLocation>
        <location evidence="9">Cytoplasm</location>
    </subcellularLocation>
</comment>
<dbReference type="GO" id="GO:0005524">
    <property type="term" value="F:ATP binding"/>
    <property type="evidence" value="ECO:0007669"/>
    <property type="project" value="UniProtKB-UniRule"/>
</dbReference>
<evidence type="ECO:0000256" key="7">
    <source>
        <dbReference type="ARBA" id="ARBA00023146"/>
    </source>
</evidence>
<accession>A0A150IWI4</accession>